<accession>A0ABN9EPQ8</accession>
<reference evidence="1" key="1">
    <citation type="submission" date="2023-05" db="EMBL/GenBank/DDBJ databases">
        <authorList>
            <person name="Stuckert A."/>
        </authorList>
    </citation>
    <scope>NUCLEOTIDE SEQUENCE</scope>
</reference>
<evidence type="ECO:0000313" key="2">
    <source>
        <dbReference type="Proteomes" id="UP001162483"/>
    </source>
</evidence>
<organism evidence="1 2">
    <name type="scientific">Staurois parvus</name>
    <dbReference type="NCBI Taxonomy" id="386267"/>
    <lineage>
        <taxon>Eukaryota</taxon>
        <taxon>Metazoa</taxon>
        <taxon>Chordata</taxon>
        <taxon>Craniata</taxon>
        <taxon>Vertebrata</taxon>
        <taxon>Euteleostomi</taxon>
        <taxon>Amphibia</taxon>
        <taxon>Batrachia</taxon>
        <taxon>Anura</taxon>
        <taxon>Neobatrachia</taxon>
        <taxon>Ranoidea</taxon>
        <taxon>Ranidae</taxon>
        <taxon>Staurois</taxon>
    </lineage>
</organism>
<comment type="caution">
    <text evidence="1">The sequence shown here is derived from an EMBL/GenBank/DDBJ whole genome shotgun (WGS) entry which is preliminary data.</text>
</comment>
<proteinExistence type="predicted"/>
<protein>
    <submittedName>
        <fullName evidence="1">Uncharacterized protein</fullName>
    </submittedName>
</protein>
<gene>
    <name evidence="1" type="ORF">SPARVUS_LOCUS10273528</name>
</gene>
<name>A0ABN9EPQ8_9NEOB</name>
<evidence type="ECO:0000313" key="1">
    <source>
        <dbReference type="EMBL" id="CAI9585801.1"/>
    </source>
</evidence>
<sequence length="148" mass="16922">IGSSGWTAGIGSPGIRHWIVWLDSGHRVTRHQRGIRLKRGIRLGTDLRLKCGCRGTRLNHGRQVLRRQAHRFGYWQDGIGWKEFSLFSGFNYWSTVSKCRSANEWSSWRQRRAGGWNRGGNSCYRGLFYRVKGRIGAASGNRVLTCGR</sequence>
<feature type="non-terminal residue" evidence="1">
    <location>
        <position position="1"/>
    </location>
</feature>
<dbReference type="Proteomes" id="UP001162483">
    <property type="component" value="Unassembled WGS sequence"/>
</dbReference>
<keyword evidence="2" id="KW-1185">Reference proteome</keyword>
<dbReference type="EMBL" id="CATNWA010015689">
    <property type="protein sequence ID" value="CAI9585801.1"/>
    <property type="molecule type" value="Genomic_DNA"/>
</dbReference>